<evidence type="ECO:0000313" key="2">
    <source>
        <dbReference type="Proteomes" id="UP001163046"/>
    </source>
</evidence>
<reference evidence="1" key="1">
    <citation type="submission" date="2023-01" db="EMBL/GenBank/DDBJ databases">
        <title>Genome assembly of the deep-sea coral Lophelia pertusa.</title>
        <authorList>
            <person name="Herrera S."/>
            <person name="Cordes E."/>
        </authorList>
    </citation>
    <scope>NUCLEOTIDE SEQUENCE</scope>
    <source>
        <strain evidence="1">USNM1676648</strain>
        <tissue evidence="1">Polyp</tissue>
    </source>
</reference>
<dbReference type="GO" id="GO:0008168">
    <property type="term" value="F:methyltransferase activity"/>
    <property type="evidence" value="ECO:0007669"/>
    <property type="project" value="UniProtKB-KW"/>
</dbReference>
<keyword evidence="2" id="KW-1185">Reference proteome</keyword>
<dbReference type="EMBL" id="MU827306">
    <property type="protein sequence ID" value="KAJ7363135.1"/>
    <property type="molecule type" value="Genomic_DNA"/>
</dbReference>
<dbReference type="AlphaFoldDB" id="A0A9W9YQD7"/>
<gene>
    <name evidence="1" type="primary">WBSCR27_1</name>
    <name evidence="1" type="ORF">OS493_011411</name>
</gene>
<dbReference type="OrthoDB" id="5946438at2759"/>
<dbReference type="Proteomes" id="UP001163046">
    <property type="component" value="Unassembled WGS sequence"/>
</dbReference>
<proteinExistence type="predicted"/>
<name>A0A9W9YQD7_9CNID</name>
<organism evidence="1 2">
    <name type="scientific">Desmophyllum pertusum</name>
    <dbReference type="NCBI Taxonomy" id="174260"/>
    <lineage>
        <taxon>Eukaryota</taxon>
        <taxon>Metazoa</taxon>
        <taxon>Cnidaria</taxon>
        <taxon>Anthozoa</taxon>
        <taxon>Hexacorallia</taxon>
        <taxon>Scleractinia</taxon>
        <taxon>Caryophylliina</taxon>
        <taxon>Caryophylliidae</taxon>
        <taxon>Desmophyllum</taxon>
    </lineage>
</organism>
<protein>
    <submittedName>
        <fullName evidence="1">Methyltransferase domain</fullName>
    </submittedName>
</protein>
<evidence type="ECO:0000313" key="1">
    <source>
        <dbReference type="EMBL" id="KAJ7363135.1"/>
    </source>
</evidence>
<sequence length="81" mass="9309">MLRLVKPGGIVCFTMNAVQFDGAHDSYRLKCEELAAKGKWKLISQGITSQYYEPEQDNNHKYDETLPADSYVLVFMVIDNY</sequence>
<keyword evidence="1" id="KW-0808">Transferase</keyword>
<keyword evidence="1" id="KW-0489">Methyltransferase</keyword>
<accession>A0A9W9YQD7</accession>
<dbReference type="GO" id="GO:0032259">
    <property type="term" value="P:methylation"/>
    <property type="evidence" value="ECO:0007669"/>
    <property type="project" value="UniProtKB-KW"/>
</dbReference>
<comment type="caution">
    <text evidence="1">The sequence shown here is derived from an EMBL/GenBank/DDBJ whole genome shotgun (WGS) entry which is preliminary data.</text>
</comment>